<accession>I9AFJ8</accession>
<dbReference type="PROSITE" id="PS51257">
    <property type="entry name" value="PROKAR_LIPOPROTEIN"/>
    <property type="match status" value="1"/>
</dbReference>
<dbReference type="PANTHER" id="PTHR30061">
    <property type="entry name" value="MALTOSE-BINDING PERIPLASMIC PROTEIN"/>
    <property type="match status" value="1"/>
</dbReference>
<evidence type="ECO:0000313" key="6">
    <source>
        <dbReference type="Proteomes" id="UP000005110"/>
    </source>
</evidence>
<dbReference type="RefSeq" id="WP_006570202.1">
    <property type="nucleotide sequence ID" value="NZ_CM001486.1"/>
</dbReference>
<dbReference type="Proteomes" id="UP000005110">
    <property type="component" value="Chromosome"/>
</dbReference>
<name>I9AFJ8_9THEO</name>
<evidence type="ECO:0000256" key="1">
    <source>
        <dbReference type="ARBA" id="ARBA00008520"/>
    </source>
</evidence>
<dbReference type="EMBL" id="CM001486">
    <property type="protein sequence ID" value="EIW00797.1"/>
    <property type="molecule type" value="Genomic_DNA"/>
</dbReference>
<dbReference type="AlphaFoldDB" id="I9AFJ8"/>
<dbReference type="HOGENOM" id="CLU_031285_10_5_9"/>
<dbReference type="SUPFAM" id="SSF53850">
    <property type="entry name" value="Periplasmic binding protein-like II"/>
    <property type="match status" value="1"/>
</dbReference>
<evidence type="ECO:0000256" key="4">
    <source>
        <dbReference type="SAM" id="SignalP"/>
    </source>
</evidence>
<gene>
    <name evidence="5" type="ORF">ThesiDRAFT1_1920</name>
</gene>
<dbReference type="InterPro" id="IPR006059">
    <property type="entry name" value="SBP"/>
</dbReference>
<dbReference type="GO" id="GO:1901982">
    <property type="term" value="F:maltose binding"/>
    <property type="evidence" value="ECO:0007669"/>
    <property type="project" value="TreeGrafter"/>
</dbReference>
<evidence type="ECO:0000256" key="2">
    <source>
        <dbReference type="ARBA" id="ARBA00022448"/>
    </source>
</evidence>
<dbReference type="GO" id="GO:0055052">
    <property type="term" value="C:ATP-binding cassette (ABC) transporter complex, substrate-binding subunit-containing"/>
    <property type="evidence" value="ECO:0007669"/>
    <property type="project" value="TreeGrafter"/>
</dbReference>
<organism evidence="5 6">
    <name type="scientific">Thermoanaerobacter siderophilus SR4</name>
    <dbReference type="NCBI Taxonomy" id="880478"/>
    <lineage>
        <taxon>Bacteria</taxon>
        <taxon>Bacillati</taxon>
        <taxon>Bacillota</taxon>
        <taxon>Clostridia</taxon>
        <taxon>Thermoanaerobacterales</taxon>
        <taxon>Thermoanaerobacteraceae</taxon>
        <taxon>Thermoanaerobacter</taxon>
    </lineage>
</organism>
<keyword evidence="2" id="KW-0813">Transport</keyword>
<proteinExistence type="inferred from homology"/>
<feature type="signal peptide" evidence="4">
    <location>
        <begin position="1"/>
        <end position="21"/>
    </location>
</feature>
<dbReference type="Gene3D" id="3.40.190.10">
    <property type="entry name" value="Periplasmic binding protein-like II"/>
    <property type="match status" value="1"/>
</dbReference>
<reference evidence="5 6" key="1">
    <citation type="submission" date="2012-02" db="EMBL/GenBank/DDBJ databases">
        <title>Improved High-Quality Draft sequence of Thermoanaerobacter siderophilus SR4.</title>
        <authorList>
            <consortium name="US DOE Joint Genome Institute"/>
            <person name="Lucas S."/>
            <person name="Han J."/>
            <person name="Lapidus A."/>
            <person name="Cheng J.-F."/>
            <person name="Goodwin L."/>
            <person name="Pitluck S."/>
            <person name="Peters L."/>
            <person name="Detter J.C."/>
            <person name="Han C."/>
            <person name="Tapia R."/>
            <person name="Land M."/>
            <person name="Hauser L."/>
            <person name="Kyrpides N."/>
            <person name="Ivanova N."/>
            <person name="Pagani I."/>
            <person name="Hemme C."/>
            <person name="Woyke T."/>
        </authorList>
    </citation>
    <scope>NUCLEOTIDE SEQUENCE [LARGE SCALE GENOMIC DNA]</scope>
    <source>
        <strain evidence="5 6">SR4</strain>
    </source>
</reference>
<dbReference type="GO" id="GO:0015768">
    <property type="term" value="P:maltose transport"/>
    <property type="evidence" value="ECO:0007669"/>
    <property type="project" value="TreeGrafter"/>
</dbReference>
<keyword evidence="5" id="KW-0762">Sugar transport</keyword>
<dbReference type="PANTHER" id="PTHR30061:SF50">
    <property type="entry name" value="MALTOSE_MALTODEXTRIN-BINDING PERIPLASMIC PROTEIN"/>
    <property type="match status" value="1"/>
</dbReference>
<evidence type="ECO:0000313" key="5">
    <source>
        <dbReference type="EMBL" id="EIW00797.1"/>
    </source>
</evidence>
<keyword evidence="6" id="KW-1185">Reference proteome</keyword>
<dbReference type="PATRIC" id="fig|880478.3.peg.319"/>
<keyword evidence="3 4" id="KW-0732">Signal</keyword>
<dbReference type="GO" id="GO:0042956">
    <property type="term" value="P:maltodextrin transmembrane transport"/>
    <property type="evidence" value="ECO:0007669"/>
    <property type="project" value="TreeGrafter"/>
</dbReference>
<feature type="chain" id="PRO_5038848926" evidence="4">
    <location>
        <begin position="22"/>
        <end position="420"/>
    </location>
</feature>
<comment type="similarity">
    <text evidence="1">Belongs to the bacterial solute-binding protein 1 family.</text>
</comment>
<evidence type="ECO:0000256" key="3">
    <source>
        <dbReference type="ARBA" id="ARBA00022729"/>
    </source>
</evidence>
<dbReference type="Pfam" id="PF01547">
    <property type="entry name" value="SBP_bac_1"/>
    <property type="match status" value="1"/>
</dbReference>
<protein>
    <submittedName>
        <fullName evidence="5">ABC-type sugar transport system, periplasmic component</fullName>
    </submittedName>
</protein>
<sequence length="420" mass="46249">MSKKLLSIFVLTIFVLATVLAGCSSSKNNTSSANETNTQKQETVKPVTIKLGMWSSSPAEKKIVDDQIAKFKEKYPNIDVQIETIVGDYMQKLQTELASNTAPDIFYLDSMPAPQLMSSGVLEPLDDYIKKYNVDVNDFEPALLSAFQWEGKTYGLPKDFNTLALFYNKDMFKAAGINESPKTWEELRDVAKKLTKDGVKGLVLSADLARFDAFINQNGGSVYQDGKVTLNLPENAQALDFYVGLITKDKVADTPQNMGEGWNGDAFAAKKAAMAIEGGWMIPFLKEKAPDLNYGIAELPAGKQKSTMAFTVAYVMNKNSQHKDEAFKLIEFLTGKEGQQFVVDSGLALPSRKSMQEGFKEKYPERAAFVDGASYAVPWQFGLYGTKVVDAANKACEALIMKQISSAQQALDNAQKEVGQ</sequence>
<dbReference type="CDD" id="cd14748">
    <property type="entry name" value="PBP2_UgpB"/>
    <property type="match status" value="1"/>
</dbReference>